<sequence length="260" mass="25429">MPRRLSIIAAGITISVALAACGGSSSASSKVATLDNNASGSAASTTVAVNTQEALLAYASCMRDNGIDMADPTFDANGNPTGGGFGGGGGGGTGTNSGIDRQSDTFKTAQKACQSHLQGVTFGGRLGGQFDRAALQDGLNKFTACLRDNGVTVDDITLGNRPAGSGNGGGNGPPTSGQLGGQGDGAPSDVSVPRGGFGGPPGAGQGRDGNGPGGAGFDPTARMIERLNLDEADPTVAKAMTACKTILTDAFTPTTTTQAG</sequence>
<accession>A0A6J7FWV7</accession>
<feature type="compositionally biased region" description="Gly residues" evidence="1">
    <location>
        <begin position="165"/>
        <end position="184"/>
    </location>
</feature>
<feature type="compositionally biased region" description="Gly residues" evidence="1">
    <location>
        <begin position="195"/>
        <end position="216"/>
    </location>
</feature>
<evidence type="ECO:0000313" key="2">
    <source>
        <dbReference type="EMBL" id="CAB4898574.1"/>
    </source>
</evidence>
<evidence type="ECO:0000256" key="1">
    <source>
        <dbReference type="SAM" id="MobiDB-lite"/>
    </source>
</evidence>
<protein>
    <submittedName>
        <fullName evidence="2">Unannotated protein</fullName>
    </submittedName>
</protein>
<feature type="region of interest" description="Disordered" evidence="1">
    <location>
        <begin position="82"/>
        <end position="107"/>
    </location>
</feature>
<organism evidence="2">
    <name type="scientific">freshwater metagenome</name>
    <dbReference type="NCBI Taxonomy" id="449393"/>
    <lineage>
        <taxon>unclassified sequences</taxon>
        <taxon>metagenomes</taxon>
        <taxon>ecological metagenomes</taxon>
    </lineage>
</organism>
<dbReference type="EMBL" id="CAFBLP010000165">
    <property type="protein sequence ID" value="CAB4898574.1"/>
    <property type="molecule type" value="Genomic_DNA"/>
</dbReference>
<reference evidence="2" key="1">
    <citation type="submission" date="2020-05" db="EMBL/GenBank/DDBJ databases">
        <authorList>
            <person name="Chiriac C."/>
            <person name="Salcher M."/>
            <person name="Ghai R."/>
            <person name="Kavagutti S V."/>
        </authorList>
    </citation>
    <scope>NUCLEOTIDE SEQUENCE</scope>
</reference>
<feature type="region of interest" description="Disordered" evidence="1">
    <location>
        <begin position="154"/>
        <end position="220"/>
    </location>
</feature>
<feature type="compositionally biased region" description="Gly residues" evidence="1">
    <location>
        <begin position="82"/>
        <end position="95"/>
    </location>
</feature>
<gene>
    <name evidence="2" type="ORF">UFOPK3376_03293</name>
</gene>
<proteinExistence type="predicted"/>
<dbReference type="AlphaFoldDB" id="A0A6J7FWV7"/>
<dbReference type="PROSITE" id="PS51257">
    <property type="entry name" value="PROKAR_LIPOPROTEIN"/>
    <property type="match status" value="1"/>
</dbReference>
<name>A0A6J7FWV7_9ZZZZ</name>